<keyword evidence="2" id="KW-1185">Reference proteome</keyword>
<evidence type="ECO:0000313" key="1">
    <source>
        <dbReference type="EMBL" id="MFB5192745.1"/>
    </source>
</evidence>
<proteinExistence type="predicted"/>
<dbReference type="RefSeq" id="WP_275473446.1">
    <property type="nucleotide sequence ID" value="NZ_CP162940.1"/>
</dbReference>
<accession>A0ABV5AL29</accession>
<gene>
    <name evidence="1" type="ORF">KKP3000_001956</name>
</gene>
<protein>
    <submittedName>
        <fullName evidence="1">Uncharacterized protein</fullName>
    </submittedName>
</protein>
<name>A0ABV5AL29_9BACL</name>
<organism evidence="1 2">
    <name type="scientific">Alicyclobacillus fastidiosus</name>
    <dbReference type="NCBI Taxonomy" id="392011"/>
    <lineage>
        <taxon>Bacteria</taxon>
        <taxon>Bacillati</taxon>
        <taxon>Bacillota</taxon>
        <taxon>Bacilli</taxon>
        <taxon>Bacillales</taxon>
        <taxon>Alicyclobacillaceae</taxon>
        <taxon>Alicyclobacillus</taxon>
    </lineage>
</organism>
<dbReference type="Proteomes" id="UP001579974">
    <property type="component" value="Unassembled WGS sequence"/>
</dbReference>
<sequence length="142" mass="15713">MKNLLSKADNAIMSGLVWATTTKQAFYALNLLVIAAVLANPPTSIQGWLLVIVSEYYQGVALPGLGAAQKKVEEATKKENEQTRKLLQETHDAVMDELAEIRSMHEAQVDELAELKEVHQDLLLKYERLARAIEALVGESLV</sequence>
<evidence type="ECO:0000313" key="2">
    <source>
        <dbReference type="Proteomes" id="UP001579974"/>
    </source>
</evidence>
<comment type="caution">
    <text evidence="1">The sequence shown here is derived from an EMBL/GenBank/DDBJ whole genome shotgun (WGS) entry which is preliminary data.</text>
</comment>
<reference evidence="1 2" key="1">
    <citation type="journal article" date="2024" name="Int. J. Mol. Sci.">
        <title>Exploration of Alicyclobacillus spp. Genome in Search of Antibiotic Resistance.</title>
        <authorList>
            <person name="Bucka-Kolendo J."/>
            <person name="Kiousi D.E."/>
            <person name="Dekowska A."/>
            <person name="Mikolajczuk-Szczyrba A."/>
            <person name="Karadedos D.M."/>
            <person name="Michael P."/>
            <person name="Galanis A."/>
            <person name="Sokolowska B."/>
        </authorList>
    </citation>
    <scope>NUCLEOTIDE SEQUENCE [LARGE SCALE GENOMIC DNA]</scope>
    <source>
        <strain evidence="1 2">KKP 3000</strain>
    </source>
</reference>
<dbReference type="EMBL" id="JBDXSU010000027">
    <property type="protein sequence ID" value="MFB5192745.1"/>
    <property type="molecule type" value="Genomic_DNA"/>
</dbReference>